<dbReference type="EMBL" id="WHPC01000005">
    <property type="protein sequence ID" value="MPV35965.1"/>
    <property type="molecule type" value="Genomic_DNA"/>
</dbReference>
<accession>A0A6N7EH33</accession>
<dbReference type="AlphaFoldDB" id="A0A6N7EH33"/>
<proteinExistence type="predicted"/>
<reference evidence="2 3" key="1">
    <citation type="submission" date="2019-10" db="EMBL/GenBank/DDBJ databases">
        <title>Georgenia wutianyii sp. nov. and Georgenia yuyongxinii sp. nov. isolated from plateau pika (Ochotona curzoniae) in the Qinghai-Tibet plateau of China.</title>
        <authorList>
            <person name="Tian Z."/>
        </authorList>
    </citation>
    <scope>NUCLEOTIDE SEQUENCE [LARGE SCALE GENOMIC DNA]</scope>
    <source>
        <strain evidence="2 3">JCM 19765</strain>
    </source>
</reference>
<organism evidence="2 3">
    <name type="scientific">Georgenia subflava</name>
    <dbReference type="NCBI Taxonomy" id="1622177"/>
    <lineage>
        <taxon>Bacteria</taxon>
        <taxon>Bacillati</taxon>
        <taxon>Actinomycetota</taxon>
        <taxon>Actinomycetes</taxon>
        <taxon>Micrococcales</taxon>
        <taxon>Bogoriellaceae</taxon>
        <taxon>Georgenia</taxon>
    </lineage>
</organism>
<name>A0A6N7EH33_9MICO</name>
<sequence length="254" mass="26379">MITDLAEPASTEETAGDGSSEAGSSLPCWRDLASFARLDPQPPAGDPVWQGRDPADGGAIYYCRVPTLPGEFYEVFIWLEGPPDQAATSGPSPEVVAQMAVDSMDLAAIDIGIVPEPRPGYVGIIGMPVWMWASNPRPNTVGPSTASASAGGITVTAMARLHEVTWSMGDGSTVVCQGAGTAYAASYGAAPSPDCGHVYTRTSAGEPGGEFTVTATSDWIVTWEGGGQTGTIRMDDLQRSVQIAIGEAQVLVTR</sequence>
<feature type="region of interest" description="Disordered" evidence="1">
    <location>
        <begin position="1"/>
        <end position="25"/>
    </location>
</feature>
<dbReference type="Proteomes" id="UP000437709">
    <property type="component" value="Unassembled WGS sequence"/>
</dbReference>
<dbReference type="OrthoDB" id="3742379at2"/>
<evidence type="ECO:0000256" key="1">
    <source>
        <dbReference type="SAM" id="MobiDB-lite"/>
    </source>
</evidence>
<evidence type="ECO:0000313" key="3">
    <source>
        <dbReference type="Proteomes" id="UP000437709"/>
    </source>
</evidence>
<dbReference type="RefSeq" id="WP_152193252.1">
    <property type="nucleotide sequence ID" value="NZ_VUKD01000001.1"/>
</dbReference>
<protein>
    <submittedName>
        <fullName evidence="2">ATP/GTP-binding protein</fullName>
    </submittedName>
</protein>
<evidence type="ECO:0000313" key="2">
    <source>
        <dbReference type="EMBL" id="MPV35965.1"/>
    </source>
</evidence>
<gene>
    <name evidence="2" type="ORF">GB881_02690</name>
</gene>
<keyword evidence="3" id="KW-1185">Reference proteome</keyword>
<comment type="caution">
    <text evidence="2">The sequence shown here is derived from an EMBL/GenBank/DDBJ whole genome shotgun (WGS) entry which is preliminary data.</text>
</comment>